<dbReference type="RefSeq" id="WP_235862405.1">
    <property type="nucleotide sequence ID" value="NZ_FNTT01000002.1"/>
</dbReference>
<dbReference type="PANTHER" id="PTHR43792">
    <property type="entry name" value="GNAT FAMILY, PUTATIVE (AFU_ORTHOLOGUE AFUA_3G00765)-RELATED-RELATED"/>
    <property type="match status" value="1"/>
</dbReference>
<dbReference type="Proteomes" id="UP000183915">
    <property type="component" value="Unassembled WGS sequence"/>
</dbReference>
<protein>
    <submittedName>
        <fullName evidence="3">Acetyltransferase (GNAT) domain-containing protein</fullName>
    </submittedName>
</protein>
<evidence type="ECO:0000259" key="2">
    <source>
        <dbReference type="PROSITE" id="PS51186"/>
    </source>
</evidence>
<sequence length="177" mass="19011">MFQADRIQPFGAAAQPSGDKSPRHKSPSAVPSIYPNGSTGAASVARELAPAGLRSNPPFVIEDSSGRIVGRANLKSIHSPHGCAEVGYRIDQRVCGQGLATQALKHLIEAARMRWELTQLVAYVYESNVGSRKVLERCGFVPDALLGSEEIEGGGRFVLSIWKFDSRRTVLGGACTF</sequence>
<proteinExistence type="predicted"/>
<name>A0ABY0ZF09_9PSED</name>
<accession>A0ABY0ZF09</accession>
<dbReference type="Pfam" id="PF13302">
    <property type="entry name" value="Acetyltransf_3"/>
    <property type="match status" value="1"/>
</dbReference>
<feature type="domain" description="N-acetyltransferase" evidence="2">
    <location>
        <begin position="17"/>
        <end position="165"/>
    </location>
</feature>
<feature type="region of interest" description="Disordered" evidence="1">
    <location>
        <begin position="1"/>
        <end position="35"/>
    </location>
</feature>
<dbReference type="InterPro" id="IPR000182">
    <property type="entry name" value="GNAT_dom"/>
</dbReference>
<evidence type="ECO:0000313" key="3">
    <source>
        <dbReference type="EMBL" id="SEE58527.1"/>
    </source>
</evidence>
<dbReference type="EMBL" id="FNTT01000002">
    <property type="protein sequence ID" value="SEE58527.1"/>
    <property type="molecule type" value="Genomic_DNA"/>
</dbReference>
<dbReference type="PROSITE" id="PS51186">
    <property type="entry name" value="GNAT"/>
    <property type="match status" value="1"/>
</dbReference>
<organism evidence="3 4">
    <name type="scientific">Pseudomonas kilonensis</name>
    <dbReference type="NCBI Taxonomy" id="132476"/>
    <lineage>
        <taxon>Bacteria</taxon>
        <taxon>Pseudomonadati</taxon>
        <taxon>Pseudomonadota</taxon>
        <taxon>Gammaproteobacteria</taxon>
        <taxon>Pseudomonadales</taxon>
        <taxon>Pseudomonadaceae</taxon>
        <taxon>Pseudomonas</taxon>
    </lineage>
</organism>
<comment type="caution">
    <text evidence="3">The sequence shown here is derived from an EMBL/GenBank/DDBJ whole genome shotgun (WGS) entry which is preliminary data.</text>
</comment>
<evidence type="ECO:0000256" key="1">
    <source>
        <dbReference type="SAM" id="MobiDB-lite"/>
    </source>
</evidence>
<gene>
    <name evidence="3" type="ORF">SAMN04490188_4558</name>
</gene>
<evidence type="ECO:0000313" key="4">
    <source>
        <dbReference type="Proteomes" id="UP000183915"/>
    </source>
</evidence>
<keyword evidence="4" id="KW-1185">Reference proteome</keyword>
<dbReference type="SUPFAM" id="SSF55729">
    <property type="entry name" value="Acyl-CoA N-acyltransferases (Nat)"/>
    <property type="match status" value="1"/>
</dbReference>
<dbReference type="InterPro" id="IPR016181">
    <property type="entry name" value="Acyl_CoA_acyltransferase"/>
</dbReference>
<dbReference type="InterPro" id="IPR051531">
    <property type="entry name" value="N-acetyltransferase"/>
</dbReference>
<dbReference type="Gene3D" id="3.40.630.30">
    <property type="match status" value="1"/>
</dbReference>
<reference evidence="3 4" key="1">
    <citation type="submission" date="2016-10" db="EMBL/GenBank/DDBJ databases">
        <authorList>
            <person name="Varghese N."/>
            <person name="Submissions S."/>
        </authorList>
    </citation>
    <scope>NUCLEOTIDE SEQUENCE [LARGE SCALE GENOMIC DNA]</scope>
    <source>
        <strain evidence="3 4">BS3780</strain>
    </source>
</reference>